<comment type="similarity">
    <text evidence="1 2">Belongs to the OprB family.</text>
</comment>
<evidence type="ECO:0000256" key="2">
    <source>
        <dbReference type="RuleBase" id="RU363072"/>
    </source>
</evidence>
<evidence type="ECO:0000313" key="4">
    <source>
        <dbReference type="Proteomes" id="UP000017127"/>
    </source>
</evidence>
<dbReference type="Gene3D" id="2.40.160.180">
    <property type="entry name" value="Carbohydrate-selective porin OprB"/>
    <property type="match status" value="1"/>
</dbReference>
<dbReference type="GO" id="GO:0015288">
    <property type="term" value="F:porin activity"/>
    <property type="evidence" value="ECO:0007669"/>
    <property type="project" value="InterPro"/>
</dbReference>
<dbReference type="PANTHER" id="PTHR43308">
    <property type="entry name" value="OUTER MEMBRANE PROTEIN ALPHA-RELATED"/>
    <property type="match status" value="1"/>
</dbReference>
<dbReference type="GO" id="GO:0008643">
    <property type="term" value="P:carbohydrate transport"/>
    <property type="evidence" value="ECO:0007669"/>
    <property type="project" value="InterPro"/>
</dbReference>
<dbReference type="PANTHER" id="PTHR43308:SF1">
    <property type="entry name" value="OUTER MEMBRANE PROTEIN ALPHA"/>
    <property type="match status" value="1"/>
</dbReference>
<dbReference type="AlphaFoldDB" id="U7QK26"/>
<evidence type="ECO:0000313" key="3">
    <source>
        <dbReference type="EMBL" id="ERT07622.1"/>
    </source>
</evidence>
<reference evidence="3 4" key="1">
    <citation type="journal article" date="2013" name="Front. Microbiol.">
        <title>Comparative genomic analyses of the cyanobacterium, Lyngbya aestuarii BL J, a powerful hydrogen producer.</title>
        <authorList>
            <person name="Kothari A."/>
            <person name="Vaughn M."/>
            <person name="Garcia-Pichel F."/>
        </authorList>
    </citation>
    <scope>NUCLEOTIDE SEQUENCE [LARGE SCALE GENOMIC DNA]</scope>
    <source>
        <strain evidence="3 4">BL J</strain>
    </source>
</reference>
<dbReference type="GO" id="GO:0016020">
    <property type="term" value="C:membrane"/>
    <property type="evidence" value="ECO:0007669"/>
    <property type="project" value="InterPro"/>
</dbReference>
<dbReference type="NCBIfam" id="NF033921">
    <property type="entry name" value="por_somb"/>
    <property type="match status" value="1"/>
</dbReference>
<organism evidence="3 4">
    <name type="scientific">Lyngbya aestuarii BL J</name>
    <dbReference type="NCBI Taxonomy" id="1348334"/>
    <lineage>
        <taxon>Bacteria</taxon>
        <taxon>Bacillati</taxon>
        <taxon>Cyanobacteriota</taxon>
        <taxon>Cyanophyceae</taxon>
        <taxon>Oscillatoriophycideae</taxon>
        <taxon>Oscillatoriales</taxon>
        <taxon>Microcoleaceae</taxon>
        <taxon>Lyngbya</taxon>
    </lineage>
</organism>
<dbReference type="Proteomes" id="UP000017127">
    <property type="component" value="Unassembled WGS sequence"/>
</dbReference>
<protein>
    <submittedName>
        <fullName evidence="3">Carbohydrate-selective porin, OprB family protein</fullName>
    </submittedName>
</protein>
<dbReference type="InterPro" id="IPR051465">
    <property type="entry name" value="Cell_Envelope_Struct_Comp"/>
</dbReference>
<evidence type="ECO:0000256" key="1">
    <source>
        <dbReference type="ARBA" id="ARBA00008769"/>
    </source>
</evidence>
<dbReference type="InterPro" id="IPR038673">
    <property type="entry name" value="OprB_sf"/>
</dbReference>
<sequence>MIYQPTENLVFAVDYNRRYFNPDEVFVGGGTGSFIANKPFGDSATTSDNLGFQFNWRVFDNFEFGGWFGSTWADQKQGGDDNATVINWATTLAFPDLLKEGDMLGVVVGMPPKVVDHSIDDLEEDDDTSIHIETFYRFQINEYIGITPGFYLITDPEHDSRNDTIFVGVLRTLFQF</sequence>
<gene>
    <name evidence="3" type="ORF">M595_2353</name>
</gene>
<comment type="caution">
    <text evidence="3">The sequence shown here is derived from an EMBL/GenBank/DDBJ whole genome shotgun (WGS) entry which is preliminary data.</text>
</comment>
<dbReference type="EMBL" id="AUZM01000019">
    <property type="protein sequence ID" value="ERT07622.1"/>
    <property type="molecule type" value="Genomic_DNA"/>
</dbReference>
<dbReference type="InterPro" id="IPR047684">
    <property type="entry name" value="Por_som-like"/>
</dbReference>
<dbReference type="Pfam" id="PF04966">
    <property type="entry name" value="OprB"/>
    <property type="match status" value="1"/>
</dbReference>
<dbReference type="InterPro" id="IPR007049">
    <property type="entry name" value="Carb-sel_porin_OprB"/>
</dbReference>
<accession>U7QK26</accession>
<name>U7QK26_9CYAN</name>
<proteinExistence type="inferred from homology"/>
<keyword evidence="4" id="KW-1185">Reference proteome</keyword>
<dbReference type="PATRIC" id="fig|1348334.3.peg.2283"/>